<reference evidence="1" key="2">
    <citation type="submission" date="2023-05" db="EMBL/GenBank/DDBJ databases">
        <authorList>
            <consortium name="Lawrence Berkeley National Laboratory"/>
            <person name="Steindorff A."/>
            <person name="Hensen N."/>
            <person name="Bonometti L."/>
            <person name="Westerberg I."/>
            <person name="Brannstrom I.O."/>
            <person name="Guillou S."/>
            <person name="Cros-Aarteil S."/>
            <person name="Calhoun S."/>
            <person name="Haridas S."/>
            <person name="Kuo A."/>
            <person name="Mondo S."/>
            <person name="Pangilinan J."/>
            <person name="Riley R."/>
            <person name="Labutti K."/>
            <person name="Andreopoulos B."/>
            <person name="Lipzen A."/>
            <person name="Chen C."/>
            <person name="Yanf M."/>
            <person name="Daum C."/>
            <person name="Ng V."/>
            <person name="Clum A."/>
            <person name="Ohm R."/>
            <person name="Martin F."/>
            <person name="Silar P."/>
            <person name="Natvig D."/>
            <person name="Lalanne C."/>
            <person name="Gautier V."/>
            <person name="Ament-Velasquez S.L."/>
            <person name="Kruys A."/>
            <person name="Hutchinson M.I."/>
            <person name="Powell A.J."/>
            <person name="Barry K."/>
            <person name="Miller A.N."/>
            <person name="Grigoriev I.V."/>
            <person name="Debuchy R."/>
            <person name="Gladieux P."/>
            <person name="Thoren M.H."/>
            <person name="Johannesson H."/>
        </authorList>
    </citation>
    <scope>NUCLEOTIDE SEQUENCE</scope>
    <source>
        <strain evidence="1">CBS 103.79</strain>
    </source>
</reference>
<reference evidence="1" key="1">
    <citation type="journal article" date="2023" name="Mol. Phylogenet. Evol.">
        <title>Genome-scale phylogeny and comparative genomics of the fungal order Sordariales.</title>
        <authorList>
            <person name="Hensen N."/>
            <person name="Bonometti L."/>
            <person name="Westerberg I."/>
            <person name="Brannstrom I.O."/>
            <person name="Guillou S."/>
            <person name="Cros-Aarteil S."/>
            <person name="Calhoun S."/>
            <person name="Haridas S."/>
            <person name="Kuo A."/>
            <person name="Mondo S."/>
            <person name="Pangilinan J."/>
            <person name="Riley R."/>
            <person name="LaButti K."/>
            <person name="Andreopoulos B."/>
            <person name="Lipzen A."/>
            <person name="Chen C."/>
            <person name="Yan M."/>
            <person name="Daum C."/>
            <person name="Ng V."/>
            <person name="Clum A."/>
            <person name="Steindorff A."/>
            <person name="Ohm R.A."/>
            <person name="Martin F."/>
            <person name="Silar P."/>
            <person name="Natvig D.O."/>
            <person name="Lalanne C."/>
            <person name="Gautier V."/>
            <person name="Ament-Velasquez S.L."/>
            <person name="Kruys A."/>
            <person name="Hutchinson M.I."/>
            <person name="Powell A.J."/>
            <person name="Barry K."/>
            <person name="Miller A.N."/>
            <person name="Grigoriev I.V."/>
            <person name="Debuchy R."/>
            <person name="Gladieux P."/>
            <person name="Hiltunen Thoren M."/>
            <person name="Johannesson H."/>
        </authorList>
    </citation>
    <scope>NUCLEOTIDE SEQUENCE</scope>
    <source>
        <strain evidence="1">CBS 103.79</strain>
    </source>
</reference>
<evidence type="ECO:0000313" key="1">
    <source>
        <dbReference type="EMBL" id="KAK3900483.1"/>
    </source>
</evidence>
<name>A0AAN6RS50_9PEZI</name>
<organism evidence="1 2">
    <name type="scientific">Staphylotrichum tortipilum</name>
    <dbReference type="NCBI Taxonomy" id="2831512"/>
    <lineage>
        <taxon>Eukaryota</taxon>
        <taxon>Fungi</taxon>
        <taxon>Dikarya</taxon>
        <taxon>Ascomycota</taxon>
        <taxon>Pezizomycotina</taxon>
        <taxon>Sordariomycetes</taxon>
        <taxon>Sordariomycetidae</taxon>
        <taxon>Sordariales</taxon>
        <taxon>Chaetomiaceae</taxon>
        <taxon>Staphylotrichum</taxon>
    </lineage>
</organism>
<dbReference type="Proteomes" id="UP001303889">
    <property type="component" value="Unassembled WGS sequence"/>
</dbReference>
<dbReference type="AlphaFoldDB" id="A0AAN6RS50"/>
<protein>
    <submittedName>
        <fullName evidence="1">Uncharacterized protein</fullName>
    </submittedName>
</protein>
<dbReference type="EMBL" id="MU855667">
    <property type="protein sequence ID" value="KAK3900483.1"/>
    <property type="molecule type" value="Genomic_DNA"/>
</dbReference>
<gene>
    <name evidence="1" type="ORF">C8A05DRAFT_45688</name>
</gene>
<sequence length="284" mass="32755">MEGCAETKAPAWGALPVEQYLIRNWNSSAELSADEQRTELVSSFIHEDVLDPELFRSPPSRIPTAAEVADILEPWRPERLRRIAAAFLEHRHKHDYYILRTYCGGGAADDAKLRGWLDTLFEERDDVGIWPENEWLYVLDDPTLFDFADDYTGVYSILPELAGNEMDRRFMDEDVEKARKAGRVQIRDEPHIPEEEHWEDAITWVAAVRMPFEEQELGLSLRDTKGVPVKECTIYLDVESLEGLKIDCARGKLWETGWYEIPAAGEYKTRGKIIRRLMARVKGE</sequence>
<proteinExistence type="predicted"/>
<comment type="caution">
    <text evidence="1">The sequence shown here is derived from an EMBL/GenBank/DDBJ whole genome shotgun (WGS) entry which is preliminary data.</text>
</comment>
<keyword evidence="2" id="KW-1185">Reference proteome</keyword>
<accession>A0AAN6RS50</accession>
<evidence type="ECO:0000313" key="2">
    <source>
        <dbReference type="Proteomes" id="UP001303889"/>
    </source>
</evidence>